<dbReference type="InterPro" id="IPR025952">
    <property type="entry name" value="R3H-assoc_dom"/>
</dbReference>
<dbReference type="PANTHER" id="PTHR32019:SF2">
    <property type="entry name" value="R3H DOMAIN-CONTAINING PROTEIN 4"/>
    <property type="match status" value="1"/>
</dbReference>
<dbReference type="EMBL" id="GL832989">
    <property type="protein sequence ID" value="EGD79866.1"/>
    <property type="molecule type" value="Genomic_DNA"/>
</dbReference>
<dbReference type="InParanoid" id="F2UQG1"/>
<dbReference type="CDD" id="cd02325">
    <property type="entry name" value="R3H"/>
    <property type="match status" value="1"/>
</dbReference>
<name>F2UQG1_SALR5</name>
<dbReference type="SUPFAM" id="SSF82708">
    <property type="entry name" value="R3H domain"/>
    <property type="match status" value="1"/>
</dbReference>
<proteinExistence type="predicted"/>
<evidence type="ECO:0000313" key="4">
    <source>
        <dbReference type="Proteomes" id="UP000007799"/>
    </source>
</evidence>
<feature type="region of interest" description="Disordered" evidence="1">
    <location>
        <begin position="33"/>
        <end position="170"/>
    </location>
</feature>
<evidence type="ECO:0000313" key="3">
    <source>
        <dbReference type="EMBL" id="EGD79866.1"/>
    </source>
</evidence>
<dbReference type="KEGG" id="sre:PTSG_10150"/>
<dbReference type="RefSeq" id="XP_004988487.1">
    <property type="nucleotide sequence ID" value="XM_004988430.1"/>
</dbReference>
<dbReference type="OrthoDB" id="75169at2759"/>
<feature type="compositionally biased region" description="Acidic residues" evidence="1">
    <location>
        <begin position="144"/>
        <end position="156"/>
    </location>
</feature>
<feature type="compositionally biased region" description="Basic residues" evidence="1">
    <location>
        <begin position="63"/>
        <end position="73"/>
    </location>
</feature>
<feature type="region of interest" description="Disordered" evidence="1">
    <location>
        <begin position="343"/>
        <end position="368"/>
    </location>
</feature>
<dbReference type="AlphaFoldDB" id="F2UQG1"/>
<dbReference type="OMA" id="HMISAAH"/>
<evidence type="ECO:0000259" key="2">
    <source>
        <dbReference type="Pfam" id="PF13902"/>
    </source>
</evidence>
<dbReference type="GeneID" id="16069017"/>
<dbReference type="InterPro" id="IPR039629">
    <property type="entry name" value="R3HDM4"/>
</dbReference>
<protein>
    <recommendedName>
        <fullName evidence="2">R3H-associated N-terminal domain-containing protein</fullName>
    </recommendedName>
</protein>
<feature type="domain" description="R3H-associated N-terminal" evidence="2">
    <location>
        <begin position="103"/>
        <end position="238"/>
    </location>
</feature>
<sequence length="382" mass="42751">MVVHDREFYETQVDAEEQLTIALLNVALADEGSEQPNNQQLQQAQQRGVQAADASVNGGARQPHSRSRYRHRARGDGGSSDTAPRVGSRFGRFRVPSPASARHTPGRRRGQRDRNDRNLHRIARRLAAQQSRAQQRGRGGGDVGNDDGDEFGEEVDPYAFMTGPRPEHKPTAFTQLLGSSEDLKQWDAFNSLPSQTQSKVLTNPRSRRRTNKSCVPAVHRHNEQRYLKVDRRIRLAIKNNRQPSAAVAELEEFVLAVVRQPACVPLPQHVSLYAERGGDTAFILGADAYQRMILHGVCQFHGLTSRTTPRGRQRGVRVSIPQLHQQKQVSSLSLTAYVRYLHGEEDSNSHSPPAATTMKTTDTMDSHQPVHALREHMQQLTV</sequence>
<reference evidence="3" key="1">
    <citation type="submission" date="2009-08" db="EMBL/GenBank/DDBJ databases">
        <title>Annotation of Salpingoeca rosetta.</title>
        <authorList>
            <consortium name="The Broad Institute Genome Sequencing Platform"/>
            <person name="Russ C."/>
            <person name="Cuomo C."/>
            <person name="Burger G."/>
            <person name="Gray M.W."/>
            <person name="Holland P.W.H."/>
            <person name="King N."/>
            <person name="Lang F.B.F."/>
            <person name="Roger A.J."/>
            <person name="Ruiz-Trillo I."/>
            <person name="Young S.K."/>
            <person name="Zeng Q."/>
            <person name="Gargeya S."/>
            <person name="Alvarado L."/>
            <person name="Berlin A."/>
            <person name="Chapman S.B."/>
            <person name="Chen Z."/>
            <person name="Freedman E."/>
            <person name="Gellesch M."/>
            <person name="Goldberg J."/>
            <person name="Griggs A."/>
            <person name="Gujja S."/>
            <person name="Heilman E."/>
            <person name="Heiman D."/>
            <person name="Howarth C."/>
            <person name="Mehta T."/>
            <person name="Neiman D."/>
            <person name="Pearson M."/>
            <person name="Roberts A."/>
            <person name="Saif S."/>
            <person name="Shea T."/>
            <person name="Shenoy N."/>
            <person name="Sisk P."/>
            <person name="Stolte C."/>
            <person name="Sykes S."/>
            <person name="White J."/>
            <person name="Yandava C."/>
            <person name="Haas B."/>
            <person name="Nusbaum C."/>
            <person name="Birren B."/>
        </authorList>
    </citation>
    <scope>NUCLEOTIDE SEQUENCE [LARGE SCALE GENOMIC DNA]</scope>
    <source>
        <strain evidence="3">ATCC 50818</strain>
    </source>
</reference>
<dbReference type="InterPro" id="IPR036867">
    <property type="entry name" value="R3H_dom_sf"/>
</dbReference>
<dbReference type="PANTHER" id="PTHR32019">
    <property type="entry name" value="R3H DOMAIN-CONTAINING PROTEIN 4"/>
    <property type="match status" value="1"/>
</dbReference>
<keyword evidence="4" id="KW-1185">Reference proteome</keyword>
<organism evidence="4">
    <name type="scientific">Salpingoeca rosetta (strain ATCC 50818 / BSB-021)</name>
    <dbReference type="NCBI Taxonomy" id="946362"/>
    <lineage>
        <taxon>Eukaryota</taxon>
        <taxon>Choanoflagellata</taxon>
        <taxon>Craspedida</taxon>
        <taxon>Salpingoecidae</taxon>
        <taxon>Salpingoeca</taxon>
    </lineage>
</organism>
<accession>F2UQG1</accession>
<feature type="compositionally biased region" description="Low complexity" evidence="1">
    <location>
        <begin position="352"/>
        <end position="363"/>
    </location>
</feature>
<dbReference type="GO" id="GO:0003676">
    <property type="term" value="F:nucleic acid binding"/>
    <property type="evidence" value="ECO:0007669"/>
    <property type="project" value="InterPro"/>
</dbReference>
<dbReference type="Pfam" id="PF13902">
    <property type="entry name" value="R3H-assoc"/>
    <property type="match status" value="1"/>
</dbReference>
<gene>
    <name evidence="3" type="ORF">PTSG_10150</name>
</gene>
<dbReference type="Proteomes" id="UP000007799">
    <property type="component" value="Unassembled WGS sequence"/>
</dbReference>
<evidence type="ECO:0000256" key="1">
    <source>
        <dbReference type="SAM" id="MobiDB-lite"/>
    </source>
</evidence>
<feature type="compositionally biased region" description="Low complexity" evidence="1">
    <location>
        <begin position="39"/>
        <end position="54"/>
    </location>
</feature>
<feature type="compositionally biased region" description="Low complexity" evidence="1">
    <location>
        <begin position="125"/>
        <end position="136"/>
    </location>
</feature>